<evidence type="ECO:0000259" key="11">
    <source>
        <dbReference type="Pfam" id="PF07885"/>
    </source>
</evidence>
<dbReference type="InterPro" id="IPR013099">
    <property type="entry name" value="K_chnl_dom"/>
</dbReference>
<feature type="region of interest" description="Disordered" evidence="9">
    <location>
        <begin position="1"/>
        <end position="255"/>
    </location>
</feature>
<feature type="transmembrane region" description="Helical" evidence="10">
    <location>
        <begin position="429"/>
        <end position="448"/>
    </location>
</feature>
<feature type="compositionally biased region" description="Basic residues" evidence="9">
    <location>
        <begin position="204"/>
        <end position="214"/>
    </location>
</feature>
<feature type="compositionally biased region" description="Basic and acidic residues" evidence="9">
    <location>
        <begin position="133"/>
        <end position="144"/>
    </location>
</feature>
<comment type="similarity">
    <text evidence="8">Belongs to the two pore domain potassium channel (TC 1.A.1.8) family.</text>
</comment>
<feature type="compositionally biased region" description="Basic and acidic residues" evidence="9">
    <location>
        <begin position="181"/>
        <end position="203"/>
    </location>
</feature>
<feature type="transmembrane region" description="Helical" evidence="10">
    <location>
        <begin position="577"/>
        <end position="600"/>
    </location>
</feature>
<feature type="compositionally biased region" description="Basic and acidic residues" evidence="9">
    <location>
        <begin position="215"/>
        <end position="255"/>
    </location>
</feature>
<name>A0A1B6DPS4_9HEMI</name>
<evidence type="ECO:0000256" key="2">
    <source>
        <dbReference type="ARBA" id="ARBA00022448"/>
    </source>
</evidence>
<keyword evidence="5 8" id="KW-0406">Ion transport</keyword>
<dbReference type="GO" id="GO:0022841">
    <property type="term" value="F:potassium ion leak channel activity"/>
    <property type="evidence" value="ECO:0007669"/>
    <property type="project" value="TreeGrafter"/>
</dbReference>
<dbReference type="GO" id="GO:0015271">
    <property type="term" value="F:outward rectifier potassium channel activity"/>
    <property type="evidence" value="ECO:0007669"/>
    <property type="project" value="TreeGrafter"/>
</dbReference>
<dbReference type="PANTHER" id="PTHR11003:SF335">
    <property type="entry name" value="POTASSIUM CHANNEL DOMAIN-CONTAINING PROTEIN"/>
    <property type="match status" value="1"/>
</dbReference>
<gene>
    <name evidence="12" type="ORF">g.9413</name>
</gene>
<feature type="transmembrane region" description="Helical" evidence="10">
    <location>
        <begin position="460"/>
        <end position="478"/>
    </location>
</feature>
<keyword evidence="7 8" id="KW-0407">Ion channel</keyword>
<evidence type="ECO:0000256" key="5">
    <source>
        <dbReference type="ARBA" id="ARBA00023065"/>
    </source>
</evidence>
<feature type="domain" description="Potassium channel" evidence="11">
    <location>
        <begin position="585"/>
        <end position="657"/>
    </location>
</feature>
<keyword evidence="3 8" id="KW-0812">Transmembrane</keyword>
<evidence type="ECO:0000256" key="10">
    <source>
        <dbReference type="SAM" id="Phobius"/>
    </source>
</evidence>
<comment type="subcellular location">
    <subcellularLocation>
        <location evidence="1">Membrane</location>
        <topology evidence="1">Multi-pass membrane protein</topology>
    </subcellularLocation>
</comment>
<dbReference type="Pfam" id="PF07885">
    <property type="entry name" value="Ion_trans_2"/>
    <property type="match status" value="2"/>
</dbReference>
<dbReference type="PANTHER" id="PTHR11003">
    <property type="entry name" value="POTASSIUM CHANNEL, SUBFAMILY K"/>
    <property type="match status" value="1"/>
</dbReference>
<feature type="transmembrane region" description="Helical" evidence="10">
    <location>
        <begin position="342"/>
        <end position="362"/>
    </location>
</feature>
<feature type="compositionally biased region" description="Low complexity" evidence="9">
    <location>
        <begin position="146"/>
        <end position="155"/>
    </location>
</feature>
<dbReference type="InterPro" id="IPR003280">
    <property type="entry name" value="2pore_dom_K_chnl"/>
</dbReference>
<evidence type="ECO:0000256" key="9">
    <source>
        <dbReference type="SAM" id="MobiDB-lite"/>
    </source>
</evidence>
<dbReference type="SUPFAM" id="SSF81324">
    <property type="entry name" value="Voltage-gated potassium channels"/>
    <property type="match status" value="2"/>
</dbReference>
<organism evidence="12">
    <name type="scientific">Clastoptera arizonana</name>
    <name type="common">Arizona spittle bug</name>
    <dbReference type="NCBI Taxonomy" id="38151"/>
    <lineage>
        <taxon>Eukaryota</taxon>
        <taxon>Metazoa</taxon>
        <taxon>Ecdysozoa</taxon>
        <taxon>Arthropoda</taxon>
        <taxon>Hexapoda</taxon>
        <taxon>Insecta</taxon>
        <taxon>Pterygota</taxon>
        <taxon>Neoptera</taxon>
        <taxon>Paraneoptera</taxon>
        <taxon>Hemiptera</taxon>
        <taxon>Auchenorrhyncha</taxon>
        <taxon>Cercopoidea</taxon>
        <taxon>Clastopteridae</taxon>
        <taxon>Clastoptera</taxon>
    </lineage>
</organism>
<dbReference type="Gene3D" id="1.10.287.70">
    <property type="match status" value="1"/>
</dbReference>
<keyword evidence="4 10" id="KW-1133">Transmembrane helix</keyword>
<proteinExistence type="inferred from homology"/>
<sequence>VGMDDNVDTTISEESTPKEVLAAGGVSKSRRNASGVGRFDARRSPTTGHRMRRNKTPDPVVEEERVEVSVKRSSSSPGDVRSSPWRSVPNDGDVKSDVNASEQNKRWSNTSNEYGVSDDSDAPKPVLRSKSREKRESETPEKRYNGSSWWKSWPGWGQGTKARSSLERDTPPKKTPRKRNRSLERPSALEKKSIKEDKKDPPTTKKRNKSKTRSKSQESRRLSLDDSSDDFWKPPDEIRKRKVHKEVAGNETEKEISKVEKPIKEIMNIIKKNEEEESKDVVPFKSDVEKSEEKREEKCEEKREEMSRSWIKLIVESKSEWKNFVKEQPEEMRRIQIQRNRCISSLVTILIYCGLGGMVFRFTEGAFESFYKCGVKRVKRDFVDALWSGSHHLREDEWKSLARRKLMEFENQLHTAYEAGMTTYSGQRAWSFINSVIYCLTVVTTIGYGHISPSTTTGRAITIVYAIFGIPLFLILLADFGKLFTRGIKFVWAFVRRVYYTGSCKKVRKTVPVQEVMKGVQMVYDMATFRRPSQLPPGIEMDDNAPPPLPPRVPFTPGDQPATPAPSNFAIDDEFNLPISVAITILLIYIFCGATVFYIWEQWGFFESFYFVFISMSTIGFGDFVPQNQMYMMASIVYLVFGLALTSMCINVVQEKLSDSFRQASAKIGATIGLRVAEEDGSITPVPPIAVEVAEVHGVTMKKPPVMTPYS</sequence>
<dbReference type="EMBL" id="GEDC01009639">
    <property type="protein sequence ID" value="JAS27659.1"/>
    <property type="molecule type" value="Transcribed_RNA"/>
</dbReference>
<feature type="non-terminal residue" evidence="12">
    <location>
        <position position="1"/>
    </location>
</feature>
<feature type="domain" description="Potassium channel" evidence="11">
    <location>
        <begin position="426"/>
        <end position="485"/>
    </location>
</feature>
<dbReference type="GO" id="GO:0005886">
    <property type="term" value="C:plasma membrane"/>
    <property type="evidence" value="ECO:0007669"/>
    <property type="project" value="TreeGrafter"/>
</dbReference>
<protein>
    <recommendedName>
        <fullName evidence="11">Potassium channel domain-containing protein</fullName>
    </recommendedName>
</protein>
<evidence type="ECO:0000256" key="8">
    <source>
        <dbReference type="RuleBase" id="RU003857"/>
    </source>
</evidence>
<evidence type="ECO:0000256" key="1">
    <source>
        <dbReference type="ARBA" id="ARBA00004141"/>
    </source>
</evidence>
<feature type="compositionally biased region" description="Low complexity" evidence="9">
    <location>
        <begin position="71"/>
        <end position="84"/>
    </location>
</feature>
<feature type="transmembrane region" description="Helical" evidence="10">
    <location>
        <begin position="607"/>
        <end position="625"/>
    </location>
</feature>
<evidence type="ECO:0000256" key="3">
    <source>
        <dbReference type="ARBA" id="ARBA00022692"/>
    </source>
</evidence>
<accession>A0A1B6DPS4</accession>
<evidence type="ECO:0000256" key="4">
    <source>
        <dbReference type="ARBA" id="ARBA00022989"/>
    </source>
</evidence>
<reference evidence="12" key="1">
    <citation type="submission" date="2015-12" db="EMBL/GenBank/DDBJ databases">
        <title>De novo transcriptome assembly of four potential Pierce s Disease insect vectors from Arizona vineyards.</title>
        <authorList>
            <person name="Tassone E.E."/>
        </authorList>
    </citation>
    <scope>NUCLEOTIDE SEQUENCE</scope>
</reference>
<feature type="transmembrane region" description="Helical" evidence="10">
    <location>
        <begin position="631"/>
        <end position="653"/>
    </location>
</feature>
<evidence type="ECO:0000256" key="7">
    <source>
        <dbReference type="ARBA" id="ARBA00023303"/>
    </source>
</evidence>
<dbReference type="PRINTS" id="PR01333">
    <property type="entry name" value="2POREKCHANEL"/>
</dbReference>
<evidence type="ECO:0000256" key="6">
    <source>
        <dbReference type="ARBA" id="ARBA00023136"/>
    </source>
</evidence>
<dbReference type="AlphaFoldDB" id="A0A1B6DPS4"/>
<evidence type="ECO:0000313" key="12">
    <source>
        <dbReference type="EMBL" id="JAS27659.1"/>
    </source>
</evidence>
<keyword evidence="2 8" id="KW-0813">Transport</keyword>
<feature type="compositionally biased region" description="Polar residues" evidence="9">
    <location>
        <begin position="98"/>
        <end position="114"/>
    </location>
</feature>
<keyword evidence="6 10" id="KW-0472">Membrane</keyword>
<dbReference type="GO" id="GO:0030322">
    <property type="term" value="P:stabilization of membrane potential"/>
    <property type="evidence" value="ECO:0007669"/>
    <property type="project" value="TreeGrafter"/>
</dbReference>